<evidence type="ECO:0000256" key="2">
    <source>
        <dbReference type="SAM" id="MobiDB-lite"/>
    </source>
</evidence>
<evidence type="ECO:0000259" key="3">
    <source>
        <dbReference type="Pfam" id="PF26133"/>
    </source>
</evidence>
<feature type="coiled-coil region" evidence="1">
    <location>
        <begin position="211"/>
        <end position="250"/>
    </location>
</feature>
<dbReference type="Proteomes" id="UP000265566">
    <property type="component" value="Chromosome 5"/>
</dbReference>
<name>A0A396HUK8_MEDTR</name>
<feature type="compositionally biased region" description="Basic and acidic residues" evidence="2">
    <location>
        <begin position="266"/>
        <end position="280"/>
    </location>
</feature>
<dbReference type="Pfam" id="PF26133">
    <property type="entry name" value="DUF8039"/>
    <property type="match status" value="1"/>
</dbReference>
<keyword evidence="1" id="KW-0175">Coiled coil</keyword>
<organism evidence="4">
    <name type="scientific">Medicago truncatula</name>
    <name type="common">Barrel medic</name>
    <name type="synonym">Medicago tribuloides</name>
    <dbReference type="NCBI Taxonomy" id="3880"/>
    <lineage>
        <taxon>Eukaryota</taxon>
        <taxon>Viridiplantae</taxon>
        <taxon>Streptophyta</taxon>
        <taxon>Embryophyta</taxon>
        <taxon>Tracheophyta</taxon>
        <taxon>Spermatophyta</taxon>
        <taxon>Magnoliopsida</taxon>
        <taxon>eudicotyledons</taxon>
        <taxon>Gunneridae</taxon>
        <taxon>Pentapetalae</taxon>
        <taxon>rosids</taxon>
        <taxon>fabids</taxon>
        <taxon>Fabales</taxon>
        <taxon>Fabaceae</taxon>
        <taxon>Papilionoideae</taxon>
        <taxon>50 kb inversion clade</taxon>
        <taxon>NPAAA clade</taxon>
        <taxon>Hologalegina</taxon>
        <taxon>IRL clade</taxon>
        <taxon>Trifolieae</taxon>
        <taxon>Medicago</taxon>
    </lineage>
</organism>
<comment type="caution">
    <text evidence="4">The sequence shown here is derived from an EMBL/GenBank/DDBJ whole genome shotgun (WGS) entry which is preliminary data.</text>
</comment>
<feature type="region of interest" description="Disordered" evidence="2">
    <location>
        <begin position="266"/>
        <end position="303"/>
    </location>
</feature>
<gene>
    <name evidence="4" type="ORF">MtrunA17_Chr5g0420271</name>
</gene>
<sequence>MGSTNDECGSSSKKTIAKRGVTRLPKIHKAKSNGNRIEVKFDVKDVATPCNLQFDKAFVIGDEHREYVLREAGKLHRAFRTKIAKFFLKDSNGDFNKQRPAKYSYCIKQEHWDNFVAQRKSTHFQIEESENDSVTRCQVWKAARVNKDGVIDNDNVQEVVDECREDLGPTDLLFKALNNPRNYSGSVRSYGFGVCSRDIFPRQIRPTQMDLEKLYGICNKLKNRVEVLEREKLEREKLETQQTNEVIETHQPERVVERQHTQKVFERQQTEKVAERKQPEEVAEEVEERRQPKEVVDRKKPSDKRSCNAVSFGNIPKGLLSVDIYLSSPSWCLVARGKLYNTEGNIVHDITLPPGYVKVKIEVSIVPNAPLPISVEYGDVSMVGQEIGTIVPWPLKLLQFVGECEKVNYLLSTCLIAG</sequence>
<accession>A0A396HUK8</accession>
<dbReference type="PANTHER" id="PTHR33018:SF31">
    <property type="entry name" value="TRANSPOSASE, PTTA_EN_SPM, PLANT"/>
    <property type="match status" value="1"/>
</dbReference>
<reference evidence="4" key="1">
    <citation type="journal article" date="2018" name="Nat. Plants">
        <title>Whole-genome landscape of Medicago truncatula symbiotic genes.</title>
        <authorList>
            <person name="Pecrix Y."/>
            <person name="Gamas P."/>
            <person name="Carrere S."/>
        </authorList>
    </citation>
    <scope>NUCLEOTIDE SEQUENCE</scope>
    <source>
        <tissue evidence="4">Leaves</tissue>
    </source>
</reference>
<feature type="compositionally biased region" description="Basic and acidic residues" evidence="2">
    <location>
        <begin position="287"/>
        <end position="303"/>
    </location>
</feature>
<dbReference type="InterPro" id="IPR058352">
    <property type="entry name" value="DUF8039"/>
</dbReference>
<protein>
    <recommendedName>
        <fullName evidence="3">DUF8039 domain-containing protein</fullName>
    </recommendedName>
</protein>
<evidence type="ECO:0000256" key="1">
    <source>
        <dbReference type="SAM" id="Coils"/>
    </source>
</evidence>
<feature type="domain" description="DUF8039" evidence="3">
    <location>
        <begin position="330"/>
        <end position="400"/>
    </location>
</feature>
<evidence type="ECO:0000313" key="4">
    <source>
        <dbReference type="EMBL" id="RHN55654.1"/>
    </source>
</evidence>
<dbReference type="AlphaFoldDB" id="A0A396HUK8"/>
<dbReference type="EMBL" id="PSQE01000005">
    <property type="protein sequence ID" value="RHN55654.1"/>
    <property type="molecule type" value="Genomic_DNA"/>
</dbReference>
<dbReference type="Gramene" id="rna30871">
    <property type="protein sequence ID" value="RHN55654.1"/>
    <property type="gene ID" value="gene30871"/>
</dbReference>
<dbReference type="PANTHER" id="PTHR33018">
    <property type="entry name" value="OS10G0338966 PROTEIN-RELATED"/>
    <property type="match status" value="1"/>
</dbReference>
<proteinExistence type="predicted"/>